<keyword evidence="3" id="KW-1185">Reference proteome</keyword>
<dbReference type="PATRIC" id="fig|1349767.4.peg.2432"/>
<dbReference type="AlphaFoldDB" id="W0UXV0"/>
<feature type="transmembrane region" description="Helical" evidence="1">
    <location>
        <begin position="36"/>
        <end position="58"/>
    </location>
</feature>
<evidence type="ECO:0000313" key="3">
    <source>
        <dbReference type="Proteomes" id="UP000027604"/>
    </source>
</evidence>
<sequence length="112" mass="11488">MRHAARRPLQASSVDNMGGGASACDMSKLHILSRSAAAVFGGYALVSAGTVFLAAVLPMARADAVLAATLSSFLLYTTAIIWVFAEQRLARIWGGLLGASIVLGGAGLLLGR</sequence>
<keyword evidence="1" id="KW-0472">Membrane</keyword>
<protein>
    <submittedName>
        <fullName evidence="2">Putative membrane protein</fullName>
    </submittedName>
</protein>
<accession>W0UXV0</accession>
<organism evidence="2 3">
    <name type="scientific">Janthinobacterium agaricidamnosum NBRC 102515 = DSM 9628</name>
    <dbReference type="NCBI Taxonomy" id="1349767"/>
    <lineage>
        <taxon>Bacteria</taxon>
        <taxon>Pseudomonadati</taxon>
        <taxon>Pseudomonadota</taxon>
        <taxon>Betaproteobacteria</taxon>
        <taxon>Burkholderiales</taxon>
        <taxon>Oxalobacteraceae</taxon>
        <taxon>Janthinobacterium</taxon>
    </lineage>
</organism>
<evidence type="ECO:0000256" key="1">
    <source>
        <dbReference type="SAM" id="Phobius"/>
    </source>
</evidence>
<feature type="transmembrane region" description="Helical" evidence="1">
    <location>
        <begin position="64"/>
        <end position="85"/>
    </location>
</feature>
<evidence type="ECO:0000313" key="2">
    <source>
        <dbReference type="EMBL" id="CDG81379.1"/>
    </source>
</evidence>
<reference evidence="2 3" key="1">
    <citation type="journal article" date="2015" name="Genome Announc.">
        <title>Genome Sequence of Mushroom Soft-Rot Pathogen Janthinobacterium agaricidamnosum.</title>
        <authorList>
            <person name="Graupner K."/>
            <person name="Lackner G."/>
            <person name="Hertweck C."/>
        </authorList>
    </citation>
    <scope>NUCLEOTIDE SEQUENCE [LARGE SCALE GENOMIC DNA]</scope>
    <source>
        <strain evidence="3">NBRC 102515 / DSM 9628</strain>
    </source>
</reference>
<dbReference type="eggNOG" id="ENOG50333MD">
    <property type="taxonomic scope" value="Bacteria"/>
</dbReference>
<gene>
    <name evidence="2" type="ORF">GJA_720</name>
</gene>
<keyword evidence="1" id="KW-0812">Transmembrane</keyword>
<proteinExistence type="predicted"/>
<keyword evidence="1" id="KW-1133">Transmembrane helix</keyword>
<dbReference type="EMBL" id="HG322949">
    <property type="protein sequence ID" value="CDG81379.1"/>
    <property type="molecule type" value="Genomic_DNA"/>
</dbReference>
<dbReference type="KEGG" id="jag:GJA_720"/>
<dbReference type="HOGENOM" id="CLU_2142497_0_0_4"/>
<dbReference type="STRING" id="1349767.GJA_720"/>
<dbReference type="Proteomes" id="UP000027604">
    <property type="component" value="Chromosome I"/>
</dbReference>
<feature type="transmembrane region" description="Helical" evidence="1">
    <location>
        <begin position="92"/>
        <end position="111"/>
    </location>
</feature>
<name>W0UXV0_9BURK</name>